<dbReference type="EMBL" id="GGEC01064964">
    <property type="protein sequence ID" value="MBX45448.1"/>
    <property type="molecule type" value="Transcribed_RNA"/>
</dbReference>
<sequence length="35" mass="3975">MDGMTRVYSNGLQLQNFHKTNTGFLPLTFKVLSQS</sequence>
<reference evidence="1" key="1">
    <citation type="submission" date="2018-02" db="EMBL/GenBank/DDBJ databases">
        <title>Rhizophora mucronata_Transcriptome.</title>
        <authorList>
            <person name="Meera S.P."/>
            <person name="Sreeshan A."/>
            <person name="Augustine A."/>
        </authorList>
    </citation>
    <scope>NUCLEOTIDE SEQUENCE</scope>
    <source>
        <tissue evidence="1">Leaf</tissue>
    </source>
</reference>
<proteinExistence type="predicted"/>
<accession>A0A2P2NSG4</accession>
<organism evidence="1">
    <name type="scientific">Rhizophora mucronata</name>
    <name type="common">Asiatic mangrove</name>
    <dbReference type="NCBI Taxonomy" id="61149"/>
    <lineage>
        <taxon>Eukaryota</taxon>
        <taxon>Viridiplantae</taxon>
        <taxon>Streptophyta</taxon>
        <taxon>Embryophyta</taxon>
        <taxon>Tracheophyta</taxon>
        <taxon>Spermatophyta</taxon>
        <taxon>Magnoliopsida</taxon>
        <taxon>eudicotyledons</taxon>
        <taxon>Gunneridae</taxon>
        <taxon>Pentapetalae</taxon>
        <taxon>rosids</taxon>
        <taxon>fabids</taxon>
        <taxon>Malpighiales</taxon>
        <taxon>Rhizophoraceae</taxon>
        <taxon>Rhizophora</taxon>
    </lineage>
</organism>
<evidence type="ECO:0000313" key="1">
    <source>
        <dbReference type="EMBL" id="MBX45448.1"/>
    </source>
</evidence>
<protein>
    <submittedName>
        <fullName evidence="1">Uncharacterized protein</fullName>
    </submittedName>
</protein>
<name>A0A2P2NSG4_RHIMU</name>
<dbReference type="AlphaFoldDB" id="A0A2P2NSG4"/>